<dbReference type="EMBL" id="CP016094">
    <property type="protein sequence ID" value="AOS45631.1"/>
    <property type="molecule type" value="Genomic_DNA"/>
</dbReference>
<dbReference type="OrthoDB" id="184741at2"/>
<dbReference type="Proteomes" id="UP000095228">
    <property type="component" value="Chromosome"/>
</dbReference>
<dbReference type="AlphaFoldDB" id="A0A1D8AXM4"/>
<sequence>MRLLLPGFLLLVPLMGQTPAELPAEELARAPSAWRIATLLDEATAQGWGSITPLLRTGAQQAYEANSGYAGQWYYLYRWARLLGTPSQKATTDWIQAIDAARVAHPNMATSYALRPGSLAGGLSRELLLALLGNAALSEEFFQLLSPVDQPQEVLAILQKIHQADPARFSAYGSLALAVAVVHDVPVSPYWPHGQVAAEVLRRQPPPPEELFAYLTRLDRSGLTLHRLARLPASELKFLVDIVAPFSELDWARQNASPGLDDLGRAYDLIRYRQDRFAANQYNWPGPVYTLPVILQQGGICVDQAYFASTTGKAKGVPTIMFRGAGLDGRHAWFGYLGANQQWQLDCGRYAEQKYVTGLAFDPQTWGNINDHELLFIAERFRELPTYKLSVLHAAFAVDYLGEGKVEAAWKAARESVNRDRRNVNGWQILLAAQGARSPDLRAREALLREAVLAFQKYPDLEVAFSTALIDILRQRGESSLADFEEQRLGKKYQSVRQDLSTRQAAATLKRSMANDDMATQIKVFNRMLETAGRGAGHDFYDVVVSPFLLHLAGQGQVPAALRSLERVRRTLRVEPRSQLDSELTALAGRLRSGKFENKAPGE</sequence>
<dbReference type="RefSeq" id="WP_157772413.1">
    <property type="nucleotide sequence ID" value="NZ_CP016094.1"/>
</dbReference>
<keyword evidence="2" id="KW-1185">Reference proteome</keyword>
<accession>A0A1D8AXM4</accession>
<dbReference type="KEGG" id="obg:Verru16b_02715"/>
<dbReference type="STRING" id="1838286.Verru16b_02715"/>
<gene>
    <name evidence="1" type="ORF">Verru16b_02715</name>
</gene>
<organism evidence="1 2">
    <name type="scientific">Lacunisphaera limnophila</name>
    <dbReference type="NCBI Taxonomy" id="1838286"/>
    <lineage>
        <taxon>Bacteria</taxon>
        <taxon>Pseudomonadati</taxon>
        <taxon>Verrucomicrobiota</taxon>
        <taxon>Opitutia</taxon>
        <taxon>Opitutales</taxon>
        <taxon>Opitutaceae</taxon>
        <taxon>Lacunisphaera</taxon>
    </lineage>
</organism>
<protein>
    <submittedName>
        <fullName evidence="1">Uncharacterized protein</fullName>
    </submittedName>
</protein>
<name>A0A1D8AXM4_9BACT</name>
<reference evidence="1 2" key="1">
    <citation type="submission" date="2016-06" db="EMBL/GenBank/DDBJ databases">
        <title>Three novel species with peptidoglycan cell walls form the new genus Lacunisphaera gen. nov. in the family Opitutaceae of the verrucomicrobial subdivision 4.</title>
        <authorList>
            <person name="Rast P."/>
            <person name="Gloeckner I."/>
            <person name="Jogler M."/>
            <person name="Boedeker C."/>
            <person name="Jeske O."/>
            <person name="Wiegand S."/>
            <person name="Reinhardt R."/>
            <person name="Schumann P."/>
            <person name="Rohde M."/>
            <person name="Spring S."/>
            <person name="Gloeckner F.O."/>
            <person name="Jogler C."/>
        </authorList>
    </citation>
    <scope>NUCLEOTIDE SEQUENCE [LARGE SCALE GENOMIC DNA]</scope>
    <source>
        <strain evidence="1 2">IG16b</strain>
    </source>
</reference>
<proteinExistence type="predicted"/>
<evidence type="ECO:0000313" key="1">
    <source>
        <dbReference type="EMBL" id="AOS45631.1"/>
    </source>
</evidence>
<evidence type="ECO:0000313" key="2">
    <source>
        <dbReference type="Proteomes" id="UP000095228"/>
    </source>
</evidence>